<reference evidence="2" key="1">
    <citation type="submission" date="2020-10" db="EMBL/GenBank/DDBJ databases">
        <authorList>
            <person name="Castelo-Branco R."/>
            <person name="Eusebio N."/>
            <person name="Adriana R."/>
            <person name="Vieira A."/>
            <person name="Brugerolle De Fraissinette N."/>
            <person name="Rezende De Castro R."/>
            <person name="Schneider M.P."/>
            <person name="Vasconcelos V."/>
            <person name="Leao P.N."/>
        </authorList>
    </citation>
    <scope>NUCLEOTIDE SEQUENCE</scope>
    <source>
        <strain evidence="2">LEGE 11480</strain>
    </source>
</reference>
<organism evidence="2 3">
    <name type="scientific">Romeriopsis navalis LEGE 11480</name>
    <dbReference type="NCBI Taxonomy" id="2777977"/>
    <lineage>
        <taxon>Bacteria</taxon>
        <taxon>Bacillati</taxon>
        <taxon>Cyanobacteriota</taxon>
        <taxon>Cyanophyceae</taxon>
        <taxon>Leptolyngbyales</taxon>
        <taxon>Leptolyngbyaceae</taxon>
        <taxon>Romeriopsis</taxon>
        <taxon>Romeriopsis navalis</taxon>
    </lineage>
</organism>
<dbReference type="PANTHER" id="PTHR33375">
    <property type="entry name" value="CHROMOSOME-PARTITIONING PROTEIN PARB-RELATED"/>
    <property type="match status" value="1"/>
</dbReference>
<gene>
    <name evidence="2" type="ORF">IQ266_27595</name>
</gene>
<evidence type="ECO:0000259" key="1">
    <source>
        <dbReference type="SMART" id="SM00470"/>
    </source>
</evidence>
<name>A0A928Z795_9CYAN</name>
<sequence length="227" mass="24911">APNNTLPLAQIQPRIQDTRELNPIHVETLAESIAVLGLIEPLVVDDRGQLLAGGHRLAAIQHLQTRNPDAYEAQFPNDQIPVRSLPIDAEQDPALALQIEVAENEQRRDYTPAEVKALADRLKDSGYTEVKGRPKRGQKPLMPALAVVVGKNLRTVQRYLAEGEASAEAGTAKTTTSKSTTHVVLLKQTLKKLHQIQDNPPKGRKGKQLLKTLPAVMDLLEQCIEDG</sequence>
<dbReference type="InterPro" id="IPR036086">
    <property type="entry name" value="ParB/Sulfiredoxin_sf"/>
</dbReference>
<evidence type="ECO:0000313" key="2">
    <source>
        <dbReference type="EMBL" id="MBE9033498.1"/>
    </source>
</evidence>
<dbReference type="InterPro" id="IPR050336">
    <property type="entry name" value="Chromosome_partition/occlusion"/>
</dbReference>
<dbReference type="AlphaFoldDB" id="A0A928Z795"/>
<dbReference type="GO" id="GO:0045881">
    <property type="term" value="P:positive regulation of sporulation resulting in formation of a cellular spore"/>
    <property type="evidence" value="ECO:0007669"/>
    <property type="project" value="TreeGrafter"/>
</dbReference>
<dbReference type="PANTHER" id="PTHR33375:SF1">
    <property type="entry name" value="CHROMOSOME-PARTITIONING PROTEIN PARB-RELATED"/>
    <property type="match status" value="1"/>
</dbReference>
<dbReference type="InterPro" id="IPR003115">
    <property type="entry name" value="ParB_N"/>
</dbReference>
<accession>A0A928Z795</accession>
<dbReference type="SMART" id="SM00470">
    <property type="entry name" value="ParB"/>
    <property type="match status" value="1"/>
</dbReference>
<dbReference type="SUPFAM" id="SSF110849">
    <property type="entry name" value="ParB/Sulfiredoxin"/>
    <property type="match status" value="1"/>
</dbReference>
<feature type="domain" description="ParB-like N-terminal" evidence="1">
    <location>
        <begin position="4"/>
        <end position="105"/>
    </location>
</feature>
<dbReference type="EMBL" id="JADEXQ010000222">
    <property type="protein sequence ID" value="MBE9033498.1"/>
    <property type="molecule type" value="Genomic_DNA"/>
</dbReference>
<dbReference type="RefSeq" id="WP_264328295.1">
    <property type="nucleotide sequence ID" value="NZ_JADEXQ010000222.1"/>
</dbReference>
<dbReference type="Proteomes" id="UP000625316">
    <property type="component" value="Unassembled WGS sequence"/>
</dbReference>
<dbReference type="Gene3D" id="3.90.1530.10">
    <property type="entry name" value="Conserved hypothetical protein from pyrococcus furiosus pfu- 392566-001, ParB domain"/>
    <property type="match status" value="1"/>
</dbReference>
<evidence type="ECO:0000313" key="3">
    <source>
        <dbReference type="Proteomes" id="UP000625316"/>
    </source>
</evidence>
<dbReference type="Pfam" id="PF02195">
    <property type="entry name" value="ParB_N"/>
    <property type="match status" value="1"/>
</dbReference>
<keyword evidence="3" id="KW-1185">Reference proteome</keyword>
<proteinExistence type="predicted"/>
<dbReference type="GO" id="GO:0005694">
    <property type="term" value="C:chromosome"/>
    <property type="evidence" value="ECO:0007669"/>
    <property type="project" value="TreeGrafter"/>
</dbReference>
<protein>
    <submittedName>
        <fullName evidence="2">ParB/RepB/Spo0J family partition protein</fullName>
    </submittedName>
</protein>
<comment type="caution">
    <text evidence="2">The sequence shown here is derived from an EMBL/GenBank/DDBJ whole genome shotgun (WGS) entry which is preliminary data.</text>
</comment>
<feature type="non-terminal residue" evidence="2">
    <location>
        <position position="1"/>
    </location>
</feature>
<dbReference type="SUPFAM" id="SSF109709">
    <property type="entry name" value="KorB DNA-binding domain-like"/>
    <property type="match status" value="1"/>
</dbReference>
<dbReference type="GO" id="GO:0007059">
    <property type="term" value="P:chromosome segregation"/>
    <property type="evidence" value="ECO:0007669"/>
    <property type="project" value="TreeGrafter"/>
</dbReference>